<dbReference type="GO" id="GO:0005509">
    <property type="term" value="F:calcium ion binding"/>
    <property type="evidence" value="ECO:0007669"/>
    <property type="project" value="InterPro"/>
</dbReference>
<reference evidence="3 4" key="1">
    <citation type="submission" date="2019-09" db="EMBL/GenBank/DDBJ databases">
        <title>Nocardioides panacisoli sp. nov., isolated from the soil of a ginseng field.</title>
        <authorList>
            <person name="Cho C."/>
        </authorList>
    </citation>
    <scope>NUCLEOTIDE SEQUENCE [LARGE SCALE GENOMIC DNA]</scope>
    <source>
        <strain evidence="3 4">BN130099</strain>
    </source>
</reference>
<evidence type="ECO:0000313" key="4">
    <source>
        <dbReference type="Proteomes" id="UP000325003"/>
    </source>
</evidence>
<dbReference type="EMBL" id="VUJV01000001">
    <property type="protein sequence ID" value="KAA1421608.1"/>
    <property type="molecule type" value="Genomic_DNA"/>
</dbReference>
<evidence type="ECO:0000256" key="2">
    <source>
        <dbReference type="ARBA" id="ARBA00022525"/>
    </source>
</evidence>
<dbReference type="InterPro" id="IPR018511">
    <property type="entry name" value="Hemolysin-typ_Ca-bd_CS"/>
</dbReference>
<accession>A0A5B1LNC3</accession>
<evidence type="ECO:0000313" key="3">
    <source>
        <dbReference type="EMBL" id="KAA1421608.1"/>
    </source>
</evidence>
<gene>
    <name evidence="3" type="ORF">F0U44_04845</name>
</gene>
<dbReference type="SUPFAM" id="SSF51120">
    <property type="entry name" value="beta-Roll"/>
    <property type="match status" value="3"/>
</dbReference>
<evidence type="ECO:0000256" key="1">
    <source>
        <dbReference type="ARBA" id="ARBA00004613"/>
    </source>
</evidence>
<dbReference type="AlphaFoldDB" id="A0A5B1LNC3"/>
<dbReference type="Gene3D" id="2.150.10.10">
    <property type="entry name" value="Serralysin-like metalloprotease, C-terminal"/>
    <property type="match status" value="3"/>
</dbReference>
<comment type="subcellular location">
    <subcellularLocation>
        <location evidence="1">Secreted</location>
    </subcellularLocation>
</comment>
<dbReference type="InterPro" id="IPR001343">
    <property type="entry name" value="Hemolysn_Ca-bd"/>
</dbReference>
<organism evidence="3 4">
    <name type="scientific">Nocardioides humilatus</name>
    <dbReference type="NCBI Taxonomy" id="2607660"/>
    <lineage>
        <taxon>Bacteria</taxon>
        <taxon>Bacillati</taxon>
        <taxon>Actinomycetota</taxon>
        <taxon>Actinomycetes</taxon>
        <taxon>Propionibacteriales</taxon>
        <taxon>Nocardioidaceae</taxon>
        <taxon>Nocardioides</taxon>
    </lineage>
</organism>
<dbReference type="PANTHER" id="PTHR38340">
    <property type="entry name" value="S-LAYER PROTEIN"/>
    <property type="match status" value="1"/>
</dbReference>
<dbReference type="GO" id="GO:0005576">
    <property type="term" value="C:extracellular region"/>
    <property type="evidence" value="ECO:0007669"/>
    <property type="project" value="UniProtKB-SubCell"/>
</dbReference>
<protein>
    <submittedName>
        <fullName evidence="3">Calcium-binding protein</fullName>
    </submittedName>
</protein>
<dbReference type="PANTHER" id="PTHR38340:SF1">
    <property type="entry name" value="S-LAYER PROTEIN"/>
    <property type="match status" value="1"/>
</dbReference>
<keyword evidence="4" id="KW-1185">Reference proteome</keyword>
<dbReference type="PRINTS" id="PR00313">
    <property type="entry name" value="CABNDNGRPT"/>
</dbReference>
<reference evidence="3 4" key="2">
    <citation type="submission" date="2019-09" db="EMBL/GenBank/DDBJ databases">
        <authorList>
            <person name="Jin C."/>
        </authorList>
    </citation>
    <scope>NUCLEOTIDE SEQUENCE [LARGE SCALE GENOMIC DNA]</scope>
    <source>
        <strain evidence="3 4">BN130099</strain>
    </source>
</reference>
<keyword evidence="2" id="KW-0964">Secreted</keyword>
<dbReference type="PROSITE" id="PS00330">
    <property type="entry name" value="HEMOLYSIN_CALCIUM"/>
    <property type="match status" value="1"/>
</dbReference>
<dbReference type="InterPro" id="IPR050557">
    <property type="entry name" value="RTX_toxin/Mannuronan_C5-epim"/>
</dbReference>
<dbReference type="Pfam" id="PF00353">
    <property type="entry name" value="HemolysinCabind"/>
    <property type="match status" value="4"/>
</dbReference>
<proteinExistence type="predicted"/>
<name>A0A5B1LNC3_9ACTN</name>
<dbReference type="InterPro" id="IPR011049">
    <property type="entry name" value="Serralysin-like_metalloprot_C"/>
</dbReference>
<sequence length="455" mass="45138">MKDPNSPEPLEASMAVRRARPRVLIPTVVTVAAASLVAVGTPAHAVEMCLGNLSTIVGSGTITGTPGPDVIVGSLGVDTINGGGGDDVICGLAGNDLIDSGAGSDQVSDGAGADIVDLGADDDVLTSHTSKDSHDLIDGSGGWDQIRYLRTNALKVNLSTTASDDGEIGEADKLVNVDSVVGGSGNDKLVGGFGADLLDGGAGNDTFNGQSGADVLLGGAGNDIFLEASGGNENDSINGGLDIDEVSYAGRFEGVDIYLDGSGVSGEFGENDVITNAENARGGDGNDDIFGTSGPNVLYGGEGADAILDGLGADKVDTGTGCDYMVQPPVADPGDVLNGGGGACDWIDYFDRTVGVTISLKTTAAVNGAPGEGDKVTGAENVYAGSGDDTITGTGAANQLNANTGGADVIKGLGGADVLSVDDDMADDEIDGGFGSDTGYVDPGDYASSVETIHF</sequence>
<dbReference type="Proteomes" id="UP000325003">
    <property type="component" value="Unassembled WGS sequence"/>
</dbReference>
<comment type="caution">
    <text evidence="3">The sequence shown here is derived from an EMBL/GenBank/DDBJ whole genome shotgun (WGS) entry which is preliminary data.</text>
</comment>